<organism evidence="4 5">
    <name type="scientific">Rhizoctonia solani</name>
    <dbReference type="NCBI Taxonomy" id="456999"/>
    <lineage>
        <taxon>Eukaryota</taxon>
        <taxon>Fungi</taxon>
        <taxon>Dikarya</taxon>
        <taxon>Basidiomycota</taxon>
        <taxon>Agaricomycotina</taxon>
        <taxon>Agaricomycetes</taxon>
        <taxon>Cantharellales</taxon>
        <taxon>Ceratobasidiaceae</taxon>
        <taxon>Rhizoctonia</taxon>
    </lineage>
</organism>
<name>A0A8H3GNE1_9AGAM</name>
<keyword evidence="2" id="KW-0539">Nucleus</keyword>
<dbReference type="GO" id="GO:0000981">
    <property type="term" value="F:DNA-binding transcription factor activity, RNA polymerase II-specific"/>
    <property type="evidence" value="ECO:0007669"/>
    <property type="project" value="InterPro"/>
</dbReference>
<evidence type="ECO:0000256" key="2">
    <source>
        <dbReference type="ARBA" id="ARBA00023242"/>
    </source>
</evidence>
<feature type="domain" description="Zn(2)-C6 fungal-type" evidence="3">
    <location>
        <begin position="19"/>
        <end position="47"/>
    </location>
</feature>
<sequence length="586" mass="66085">MEQTQLMKQKRLPGPAGTSCLTCKRRRKRCDQGRPACNRCLDGGYDCLGYDHIQRRKAAEPYAGTSQYGSVEDVIPAPVHIDQDNSGFGSDRQQSLASFTSQPLVVPPYGHSEAPFYGATYTGYITSVDDQPDLASTNPCLSLAAVNNSPWGVSPRSSPFASSSEYEENHPSVFHLSDGHNFNLLIGAQTARTLSTLSPDMRRLFHYVFNLYDRVLDSVYFKPKDHHIARMRELVASRLQASSITRCGIILVVQIVESMLDGDARHSRLTFKQSVERFENQLQKVKAQRPNPVEVHYVLSGFLEAAFIKMRMSNGSRAYQLLQNAAPIFLELVFSDPSLWPNPNGIPMVCMSKVATSTRFELGHFVFMDVICSMAYGLPQVVQYETATPSLEPEIHPIEWVHCCPQEFLVCLAEMNKYCAKSYVAPDWRAIEHRLLSYKTSLVAMDNTESWKPIARLAVVESWRQVLLIYLYMAVCGVSSDDLRVQSAVRQTFQLFKTVKREEPPKVNAHFMVQYLVAGACTRNEKQRALARERLLNAFDNECWVLPGCELVPVLDHLWHGAAANGRPFRWSDYVMSRQAALPIPI</sequence>
<dbReference type="Gene3D" id="4.10.240.10">
    <property type="entry name" value="Zn(2)-C6 fungal-type DNA-binding domain"/>
    <property type="match status" value="1"/>
</dbReference>
<reference evidence="4" key="1">
    <citation type="submission" date="2021-01" db="EMBL/GenBank/DDBJ databases">
        <authorList>
            <person name="Kaushik A."/>
        </authorList>
    </citation>
    <scope>NUCLEOTIDE SEQUENCE</scope>
    <source>
        <strain evidence="4">AG3-T5</strain>
    </source>
</reference>
<dbReference type="Pfam" id="PF11951">
    <property type="entry name" value="Fungal_trans_2"/>
    <property type="match status" value="1"/>
</dbReference>
<accession>A0A8H3GNE1</accession>
<proteinExistence type="predicted"/>
<dbReference type="InterPro" id="IPR036864">
    <property type="entry name" value="Zn2-C6_fun-type_DNA-bd_sf"/>
</dbReference>
<dbReference type="Pfam" id="PF00172">
    <property type="entry name" value="Zn_clus"/>
    <property type="match status" value="1"/>
</dbReference>
<dbReference type="PANTHER" id="PTHR37534">
    <property type="entry name" value="TRANSCRIPTIONAL ACTIVATOR PROTEIN UGA3"/>
    <property type="match status" value="1"/>
</dbReference>
<dbReference type="PROSITE" id="PS50048">
    <property type="entry name" value="ZN2_CY6_FUNGAL_2"/>
    <property type="match status" value="1"/>
</dbReference>
<dbReference type="Proteomes" id="UP000663841">
    <property type="component" value="Unassembled WGS sequence"/>
</dbReference>
<dbReference type="InterPro" id="IPR021858">
    <property type="entry name" value="Fun_TF"/>
</dbReference>
<dbReference type="AlphaFoldDB" id="A0A8H3GNE1"/>
<evidence type="ECO:0000313" key="5">
    <source>
        <dbReference type="Proteomes" id="UP000663841"/>
    </source>
</evidence>
<dbReference type="SMART" id="SM00066">
    <property type="entry name" value="GAL4"/>
    <property type="match status" value="1"/>
</dbReference>
<evidence type="ECO:0000313" key="4">
    <source>
        <dbReference type="EMBL" id="CAE6463414.1"/>
    </source>
</evidence>
<dbReference type="CDD" id="cd00067">
    <property type="entry name" value="GAL4"/>
    <property type="match status" value="1"/>
</dbReference>
<protein>
    <recommendedName>
        <fullName evidence="3">Zn(2)-C6 fungal-type domain-containing protein</fullName>
    </recommendedName>
</protein>
<dbReference type="InterPro" id="IPR001138">
    <property type="entry name" value="Zn2Cys6_DnaBD"/>
</dbReference>
<dbReference type="GO" id="GO:0005634">
    <property type="term" value="C:nucleus"/>
    <property type="evidence" value="ECO:0007669"/>
    <property type="project" value="UniProtKB-SubCell"/>
</dbReference>
<comment type="subcellular location">
    <subcellularLocation>
        <location evidence="1">Nucleus</location>
    </subcellularLocation>
</comment>
<evidence type="ECO:0000256" key="1">
    <source>
        <dbReference type="ARBA" id="ARBA00004123"/>
    </source>
</evidence>
<dbReference type="PANTHER" id="PTHR37534:SF46">
    <property type="entry name" value="ZN(II)2CYS6 TRANSCRIPTION FACTOR (EUROFUNG)"/>
    <property type="match status" value="1"/>
</dbReference>
<dbReference type="PROSITE" id="PS00463">
    <property type="entry name" value="ZN2_CY6_FUNGAL_1"/>
    <property type="match status" value="1"/>
</dbReference>
<dbReference type="EMBL" id="CAJMWW010000294">
    <property type="protein sequence ID" value="CAE6463414.1"/>
    <property type="molecule type" value="Genomic_DNA"/>
</dbReference>
<gene>
    <name evidence="4" type="ORF">RDB_LOCUS157690</name>
</gene>
<dbReference type="GO" id="GO:0008270">
    <property type="term" value="F:zinc ion binding"/>
    <property type="evidence" value="ECO:0007669"/>
    <property type="project" value="InterPro"/>
</dbReference>
<comment type="caution">
    <text evidence="4">The sequence shown here is derived from an EMBL/GenBank/DDBJ whole genome shotgun (WGS) entry which is preliminary data.</text>
</comment>
<dbReference type="SUPFAM" id="SSF57701">
    <property type="entry name" value="Zn2/Cys6 DNA-binding domain"/>
    <property type="match status" value="1"/>
</dbReference>
<evidence type="ECO:0000259" key="3">
    <source>
        <dbReference type="PROSITE" id="PS50048"/>
    </source>
</evidence>